<feature type="domain" description="TF-B3" evidence="7">
    <location>
        <begin position="633"/>
        <end position="687"/>
    </location>
</feature>
<evidence type="ECO:0000313" key="8">
    <source>
        <dbReference type="EMBL" id="KAF3435672.1"/>
    </source>
</evidence>
<keyword evidence="5" id="KW-0539">Nucleus</keyword>
<evidence type="ECO:0000259" key="7">
    <source>
        <dbReference type="PROSITE" id="PS50863"/>
    </source>
</evidence>
<proteinExistence type="predicted"/>
<dbReference type="GO" id="GO:0003677">
    <property type="term" value="F:DNA binding"/>
    <property type="evidence" value="ECO:0007669"/>
    <property type="project" value="UniProtKB-KW"/>
</dbReference>
<dbReference type="CDD" id="cd10017">
    <property type="entry name" value="B3_DNA"/>
    <property type="match status" value="5"/>
</dbReference>
<dbReference type="InterPro" id="IPR015300">
    <property type="entry name" value="DNA-bd_pseudobarrel_sf"/>
</dbReference>
<evidence type="ECO:0000256" key="6">
    <source>
        <dbReference type="SAM" id="MobiDB-lite"/>
    </source>
</evidence>
<dbReference type="EMBL" id="VOIH02000010">
    <property type="protein sequence ID" value="KAF3435672.1"/>
    <property type="molecule type" value="Genomic_DNA"/>
</dbReference>
<feature type="compositionally biased region" description="Polar residues" evidence="6">
    <location>
        <begin position="383"/>
        <end position="396"/>
    </location>
</feature>
<dbReference type="PANTHER" id="PTHR31391">
    <property type="entry name" value="B3 DOMAIN-CONTAINING PROTEIN OS11G0197600-RELATED"/>
    <property type="match status" value="1"/>
</dbReference>
<comment type="subcellular location">
    <subcellularLocation>
        <location evidence="1">Nucleus</location>
    </subcellularLocation>
</comment>
<keyword evidence="2" id="KW-0805">Transcription regulation</keyword>
<feature type="region of interest" description="Disordered" evidence="6">
    <location>
        <begin position="703"/>
        <end position="737"/>
    </location>
</feature>
<organism evidence="8 9">
    <name type="scientific">Rhamnella rubrinervis</name>
    <dbReference type="NCBI Taxonomy" id="2594499"/>
    <lineage>
        <taxon>Eukaryota</taxon>
        <taxon>Viridiplantae</taxon>
        <taxon>Streptophyta</taxon>
        <taxon>Embryophyta</taxon>
        <taxon>Tracheophyta</taxon>
        <taxon>Spermatophyta</taxon>
        <taxon>Magnoliopsida</taxon>
        <taxon>eudicotyledons</taxon>
        <taxon>Gunneridae</taxon>
        <taxon>Pentapetalae</taxon>
        <taxon>rosids</taxon>
        <taxon>fabids</taxon>
        <taxon>Rosales</taxon>
        <taxon>Rhamnaceae</taxon>
        <taxon>rhamnoid group</taxon>
        <taxon>Rhamneae</taxon>
        <taxon>Rhamnella</taxon>
    </lineage>
</organism>
<feature type="compositionally biased region" description="Polar residues" evidence="6">
    <location>
        <begin position="132"/>
        <end position="148"/>
    </location>
</feature>
<feature type="region of interest" description="Disordered" evidence="6">
    <location>
        <begin position="360"/>
        <end position="414"/>
    </location>
</feature>
<dbReference type="SUPFAM" id="SSF101936">
    <property type="entry name" value="DNA-binding pseudobarrel domain"/>
    <property type="match status" value="5"/>
</dbReference>
<feature type="domain" description="TF-B3" evidence="7">
    <location>
        <begin position="228"/>
        <end position="328"/>
    </location>
</feature>
<protein>
    <recommendedName>
        <fullName evidence="7">TF-B3 domain-containing protein</fullName>
    </recommendedName>
</protein>
<evidence type="ECO:0000256" key="1">
    <source>
        <dbReference type="ARBA" id="ARBA00004123"/>
    </source>
</evidence>
<comment type="caution">
    <text evidence="8">The sequence shown here is derived from an EMBL/GenBank/DDBJ whole genome shotgun (WGS) entry which is preliminary data.</text>
</comment>
<dbReference type="InterPro" id="IPR003340">
    <property type="entry name" value="B3_DNA-bd"/>
</dbReference>
<feature type="compositionally biased region" description="Polar residues" evidence="6">
    <location>
        <begin position="360"/>
        <end position="370"/>
    </location>
</feature>
<feature type="domain" description="TF-B3" evidence="7">
    <location>
        <begin position="505"/>
        <end position="598"/>
    </location>
</feature>
<feature type="compositionally biased region" description="Basic and acidic residues" evidence="6">
    <location>
        <begin position="190"/>
        <end position="199"/>
    </location>
</feature>
<name>A0A8K0GNH8_9ROSA</name>
<dbReference type="PANTHER" id="PTHR31391:SF106">
    <property type="entry name" value="B3 DOMAIN-CONTAINING PROTEIN OS01G0723500"/>
    <property type="match status" value="1"/>
</dbReference>
<keyword evidence="4" id="KW-0804">Transcription</keyword>
<accession>A0A8K0GNH8</accession>
<feature type="domain" description="TF-B3" evidence="7">
    <location>
        <begin position="7"/>
        <end position="100"/>
    </location>
</feature>
<sequence>MGKDKRPSFFKIVFAGASNERLRIPSDFLKHISNEVSDRATLKVGSGCSWNAKVSKKSNGVFIEDGWPEFLKDNFLGNNEFLVLTYAGNMCFGIQIFEVNGLERLNVPLTRKHQVPFASTSSKRLQRKPKHSTTTTSQPLASTNTTQKPRARPRKHQPCTQHLPPSPKSCEEDGSGKNHACFESSKATKSKAEKGKEIEIEPEDEDQPLPSLSKDDQARGQKATESFKSKFPHFTSHVQKYHVYVPAFFSKAHLRRQKYEMVLRNLKGNSWVVKVVPTSQGHVLCGGWRAFAKHNKVKNNVVCIFELVDRLEMKRIPSDFLKHISNESSDRATLTVCSGRSWNAKVNGLERLNVPLMRTNQVPFDSTSSAEKPESRPRKHRACTTSSQPLASTSNIAKRPESGPRKHKACTTSQPLASTRIAKRLQSRQRKQHTCPVNLHPSPKSCEEDGSGSNIACSESNKSHPKFKATKGKEMKIELEDEDQAVRFLSKDDMSRDQKAAHSFKTKFPHFKHPVRKYHVHVPKFFSKAHLRREKHEIVLRNLQGKSWVVTAVPTQNAHTLYGGWSGFVVDNKLNHNDVCIFELVGTQEMKVPKTLKVHNVNDRPIIQLVLLVTNYNDLLLLAFTEFPFQYPGCSWNAKVSETSSSGIFIEDGWHQFLKDNSLGNNEFLLFTYEGNMCFNVQIFEVNGCERLNLPLIGTHELSASTSTKTPRGRPRKHPASTVHLSPTLKPCEDGSGERLKCCESDEPKKFKAEEGNYKRVEPEEAHPVHFLSEDDLARNLKAAESFESKFPHFSSPVRRNTMYVSKSFSKEHLCHKRCKYVLRNLEGKSWVVNISCSRWGCFFCGGWSRFVDDNKLEQDDVCIFELVDRLEMRVHIFRKGPGNQSSANSTM</sequence>
<feature type="compositionally biased region" description="Polar residues" evidence="6">
    <location>
        <begin position="451"/>
        <end position="460"/>
    </location>
</feature>
<gene>
    <name evidence="8" type="ORF">FNV43_RR22763</name>
</gene>
<evidence type="ECO:0000256" key="3">
    <source>
        <dbReference type="ARBA" id="ARBA00023125"/>
    </source>
</evidence>
<feature type="region of interest" description="Disordered" evidence="6">
    <location>
        <begin position="427"/>
        <end position="471"/>
    </location>
</feature>
<feature type="domain" description="TF-B3" evidence="7">
    <location>
        <begin position="788"/>
        <end position="881"/>
    </location>
</feature>
<evidence type="ECO:0000256" key="2">
    <source>
        <dbReference type="ARBA" id="ARBA00023015"/>
    </source>
</evidence>
<evidence type="ECO:0000256" key="5">
    <source>
        <dbReference type="ARBA" id="ARBA00023242"/>
    </source>
</evidence>
<dbReference type="Gene3D" id="2.40.330.10">
    <property type="entry name" value="DNA-binding pseudobarrel domain"/>
    <property type="match status" value="5"/>
</dbReference>
<keyword evidence="3" id="KW-0238">DNA-binding</keyword>
<keyword evidence="9" id="KW-1185">Reference proteome</keyword>
<dbReference type="SMART" id="SM01019">
    <property type="entry name" value="B3"/>
    <property type="match status" value="5"/>
</dbReference>
<feature type="region of interest" description="Disordered" evidence="6">
    <location>
        <begin position="115"/>
        <end position="225"/>
    </location>
</feature>
<dbReference type="Proteomes" id="UP000796880">
    <property type="component" value="Unassembled WGS sequence"/>
</dbReference>
<dbReference type="Pfam" id="PF02362">
    <property type="entry name" value="B3"/>
    <property type="match status" value="5"/>
</dbReference>
<reference evidence="8" key="1">
    <citation type="submission" date="2020-03" db="EMBL/GenBank/DDBJ databases">
        <title>A high-quality chromosome-level genome assembly of a woody plant with both climbing and erect habits, Rhamnella rubrinervis.</title>
        <authorList>
            <person name="Lu Z."/>
            <person name="Yang Y."/>
            <person name="Zhu X."/>
            <person name="Sun Y."/>
        </authorList>
    </citation>
    <scope>NUCLEOTIDE SEQUENCE</scope>
    <source>
        <strain evidence="8">BYM</strain>
        <tissue evidence="8">Leaf</tissue>
    </source>
</reference>
<dbReference type="PROSITE" id="PS50863">
    <property type="entry name" value="B3"/>
    <property type="match status" value="5"/>
</dbReference>
<dbReference type="AlphaFoldDB" id="A0A8K0GNH8"/>
<dbReference type="GO" id="GO:0005634">
    <property type="term" value="C:nucleus"/>
    <property type="evidence" value="ECO:0007669"/>
    <property type="project" value="UniProtKB-SubCell"/>
</dbReference>
<dbReference type="InterPro" id="IPR044837">
    <property type="entry name" value="REM16-like"/>
</dbReference>
<dbReference type="OrthoDB" id="1666376at2759"/>
<evidence type="ECO:0000313" key="9">
    <source>
        <dbReference type="Proteomes" id="UP000796880"/>
    </source>
</evidence>
<evidence type="ECO:0000256" key="4">
    <source>
        <dbReference type="ARBA" id="ARBA00023163"/>
    </source>
</evidence>